<keyword evidence="3" id="KW-1185">Reference proteome</keyword>
<feature type="signal peptide" evidence="1">
    <location>
        <begin position="1"/>
        <end position="24"/>
    </location>
</feature>
<evidence type="ECO:0008006" key="4">
    <source>
        <dbReference type="Google" id="ProtNLM"/>
    </source>
</evidence>
<keyword evidence="1" id="KW-0732">Signal</keyword>
<reference evidence="2 3" key="1">
    <citation type="submission" date="2023-07" db="EMBL/GenBank/DDBJ databases">
        <title>Genomic Encyclopedia of Type Strains, Phase IV (KMG-IV): sequencing the most valuable type-strain genomes for metagenomic binning, comparative biology and taxonomic classification.</title>
        <authorList>
            <person name="Goeker M."/>
        </authorList>
    </citation>
    <scope>NUCLEOTIDE SEQUENCE [LARGE SCALE GENOMIC DNA]</scope>
    <source>
        <strain evidence="2 3">DSM 19013</strain>
    </source>
</reference>
<dbReference type="RefSeq" id="WP_238205411.1">
    <property type="nucleotide sequence ID" value="NZ_BPQE01000022.1"/>
</dbReference>
<sequence length="343" mass="35688">MMKNWLAAGAAALTVGMTSTIAQAQTTTVPGEQVGLAIGAPLPEGIYALNTFTYRRTDAPNSPDTAVNIPVLVWSTPLVPLGGRIELLVAPPTVFAFTRNAAGQNNKDISINVGTFVGGIWAFDLGGNFGVSLLGGVYLNELNGDRGSVCGLNGPVNSTLNFNGRVAAGLGGGCTPVLPQLSSNTYRMGVAGSYTGDGWNITGNITANFYDSPGRFGGTVGAAIGPIRLSDALNFDLTATKTFGNFEIGAVGYGTYNFDISQFSAAAGNRGRFALGGLVGYDFKVFKVQAYVARDVVTGAQYVSAGGRVRDNYSTDGWIRFIVPLYSPAPAASPIPAPLVRKY</sequence>
<dbReference type="Proteomes" id="UP001231124">
    <property type="component" value="Unassembled WGS sequence"/>
</dbReference>
<evidence type="ECO:0000256" key="1">
    <source>
        <dbReference type="SAM" id="SignalP"/>
    </source>
</evidence>
<evidence type="ECO:0000313" key="3">
    <source>
        <dbReference type="Proteomes" id="UP001231124"/>
    </source>
</evidence>
<proteinExistence type="predicted"/>
<name>A0ABU0I309_9HYPH</name>
<organism evidence="2 3">
    <name type="scientific">Methylobacterium aerolatum</name>
    <dbReference type="NCBI Taxonomy" id="418708"/>
    <lineage>
        <taxon>Bacteria</taxon>
        <taxon>Pseudomonadati</taxon>
        <taxon>Pseudomonadota</taxon>
        <taxon>Alphaproteobacteria</taxon>
        <taxon>Hyphomicrobiales</taxon>
        <taxon>Methylobacteriaceae</taxon>
        <taxon>Methylobacterium</taxon>
    </lineage>
</organism>
<evidence type="ECO:0000313" key="2">
    <source>
        <dbReference type="EMBL" id="MDQ0448982.1"/>
    </source>
</evidence>
<accession>A0ABU0I309</accession>
<dbReference type="EMBL" id="JAUSVP010000011">
    <property type="protein sequence ID" value="MDQ0448982.1"/>
    <property type="molecule type" value="Genomic_DNA"/>
</dbReference>
<gene>
    <name evidence="2" type="ORF">QO012_003494</name>
</gene>
<protein>
    <recommendedName>
        <fullName evidence="4">CoxB-like protein</fullName>
    </recommendedName>
</protein>
<feature type="chain" id="PRO_5045488211" description="CoxB-like protein" evidence="1">
    <location>
        <begin position="25"/>
        <end position="343"/>
    </location>
</feature>
<comment type="caution">
    <text evidence="2">The sequence shown here is derived from an EMBL/GenBank/DDBJ whole genome shotgun (WGS) entry which is preliminary data.</text>
</comment>